<dbReference type="PANTHER" id="PTHR30055">
    <property type="entry name" value="HTH-TYPE TRANSCRIPTIONAL REGULATOR RUTR"/>
    <property type="match status" value="1"/>
</dbReference>
<dbReference type="InterPro" id="IPR041669">
    <property type="entry name" value="TetR_C_15"/>
</dbReference>
<keyword evidence="3" id="KW-0804">Transcription</keyword>
<dbReference type="PRINTS" id="PR00455">
    <property type="entry name" value="HTHTETR"/>
</dbReference>
<dbReference type="InterPro" id="IPR009057">
    <property type="entry name" value="Homeodomain-like_sf"/>
</dbReference>
<proteinExistence type="predicted"/>
<dbReference type="Pfam" id="PF00440">
    <property type="entry name" value="TetR_N"/>
    <property type="match status" value="1"/>
</dbReference>
<comment type="caution">
    <text evidence="6">The sequence shown here is derived from an EMBL/GenBank/DDBJ whole genome shotgun (WGS) entry which is preliminary data.</text>
</comment>
<dbReference type="PROSITE" id="PS50977">
    <property type="entry name" value="HTH_TETR_2"/>
    <property type="match status" value="1"/>
</dbReference>
<dbReference type="InterPro" id="IPR001647">
    <property type="entry name" value="HTH_TetR"/>
</dbReference>
<dbReference type="Pfam" id="PF17918">
    <property type="entry name" value="TetR_C_15"/>
    <property type="match status" value="1"/>
</dbReference>
<feature type="DNA-binding region" description="H-T-H motif" evidence="4">
    <location>
        <begin position="42"/>
        <end position="61"/>
    </location>
</feature>
<sequence length="216" mass="24982">MVKPDLPQPRKRPKQSRSVMLVSAIQQACLKILEDEGAGELTTQRIADVAGINIASFYQYFPNKEAVLADVFQQQIQQYQDTAIKRFGEIDRLSRVSLEDTLAAIVDMEVEQRLMLHRMDPAFYKAYQHSFDIHRQINEMQISQSYPGWDEWLCELLERHRERLRGSDIKRLSRIASHTLSGVLLSASSDEPELLAQESFRKELVNLLLRYLCVDS</sequence>
<accession>A0A4R5LSL9</accession>
<dbReference type="SUPFAM" id="SSF46689">
    <property type="entry name" value="Homeodomain-like"/>
    <property type="match status" value="1"/>
</dbReference>
<dbReference type="OrthoDB" id="9816320at2"/>
<evidence type="ECO:0000256" key="2">
    <source>
        <dbReference type="ARBA" id="ARBA00023125"/>
    </source>
</evidence>
<gene>
    <name evidence="6" type="ORF">E2F43_09425</name>
</gene>
<dbReference type="InterPro" id="IPR050109">
    <property type="entry name" value="HTH-type_TetR-like_transc_reg"/>
</dbReference>
<organism evidence="6 7">
    <name type="scientific">Seongchinamella unica</name>
    <dbReference type="NCBI Taxonomy" id="2547392"/>
    <lineage>
        <taxon>Bacteria</taxon>
        <taxon>Pseudomonadati</taxon>
        <taxon>Pseudomonadota</taxon>
        <taxon>Gammaproteobacteria</taxon>
        <taxon>Cellvibrionales</taxon>
        <taxon>Halieaceae</taxon>
        <taxon>Seongchinamella</taxon>
    </lineage>
</organism>
<protein>
    <submittedName>
        <fullName evidence="6">TetR/AcrR family transcriptional regulator</fullName>
    </submittedName>
</protein>
<evidence type="ECO:0000256" key="1">
    <source>
        <dbReference type="ARBA" id="ARBA00023015"/>
    </source>
</evidence>
<evidence type="ECO:0000259" key="5">
    <source>
        <dbReference type="PROSITE" id="PS50977"/>
    </source>
</evidence>
<dbReference type="EMBL" id="SMSE01000002">
    <property type="protein sequence ID" value="TDG13727.1"/>
    <property type="molecule type" value="Genomic_DNA"/>
</dbReference>
<dbReference type="AlphaFoldDB" id="A0A4R5LSL9"/>
<dbReference type="GO" id="GO:0003700">
    <property type="term" value="F:DNA-binding transcription factor activity"/>
    <property type="evidence" value="ECO:0007669"/>
    <property type="project" value="TreeGrafter"/>
</dbReference>
<dbReference type="Proteomes" id="UP000295554">
    <property type="component" value="Unassembled WGS sequence"/>
</dbReference>
<feature type="domain" description="HTH tetR-type" evidence="5">
    <location>
        <begin position="19"/>
        <end position="79"/>
    </location>
</feature>
<keyword evidence="2 4" id="KW-0238">DNA-binding</keyword>
<evidence type="ECO:0000313" key="6">
    <source>
        <dbReference type="EMBL" id="TDG13727.1"/>
    </source>
</evidence>
<dbReference type="PANTHER" id="PTHR30055:SF234">
    <property type="entry name" value="HTH-TYPE TRANSCRIPTIONAL REGULATOR BETI"/>
    <property type="match status" value="1"/>
</dbReference>
<evidence type="ECO:0000256" key="3">
    <source>
        <dbReference type="ARBA" id="ARBA00023163"/>
    </source>
</evidence>
<keyword evidence="1" id="KW-0805">Transcription regulation</keyword>
<dbReference type="GO" id="GO:0000976">
    <property type="term" value="F:transcription cis-regulatory region binding"/>
    <property type="evidence" value="ECO:0007669"/>
    <property type="project" value="TreeGrafter"/>
</dbReference>
<keyword evidence="7" id="KW-1185">Reference proteome</keyword>
<reference evidence="6 7" key="1">
    <citation type="submission" date="2019-03" db="EMBL/GenBank/DDBJ databases">
        <title>Seongchinamella monodicae gen. nov., sp. nov., a novel member of the Gammaproteobacteria isolated from a tidal mudflat of beach.</title>
        <authorList>
            <person name="Yang H.G."/>
            <person name="Kang J.W."/>
            <person name="Lee S.D."/>
        </authorList>
    </citation>
    <scope>NUCLEOTIDE SEQUENCE [LARGE SCALE GENOMIC DNA]</scope>
    <source>
        <strain evidence="6 7">GH4-78</strain>
    </source>
</reference>
<name>A0A4R5LSL9_9GAMM</name>
<evidence type="ECO:0000256" key="4">
    <source>
        <dbReference type="PROSITE-ProRule" id="PRU00335"/>
    </source>
</evidence>
<evidence type="ECO:0000313" key="7">
    <source>
        <dbReference type="Proteomes" id="UP000295554"/>
    </source>
</evidence>
<dbReference type="Gene3D" id="1.10.357.10">
    <property type="entry name" value="Tetracycline Repressor, domain 2"/>
    <property type="match status" value="1"/>
</dbReference>